<dbReference type="Proteomes" id="UP001162164">
    <property type="component" value="Unassembled WGS sequence"/>
</dbReference>
<accession>A0ABQ9J2G5</accession>
<evidence type="ECO:0000256" key="1">
    <source>
        <dbReference type="SAM" id="Phobius"/>
    </source>
</evidence>
<name>A0ABQ9J2G5_9CUCU</name>
<sequence>MMAFEKIYNRVSKNRMPVFLGNKPLIISIGLPILSIATMVLTHTTMVHFRIMQSLGCRQVKALLPACNKNYG</sequence>
<feature type="transmembrane region" description="Helical" evidence="1">
    <location>
        <begin position="25"/>
        <end position="49"/>
    </location>
</feature>
<keyword evidence="1" id="KW-1133">Transmembrane helix</keyword>
<keyword evidence="1" id="KW-0812">Transmembrane</keyword>
<evidence type="ECO:0000313" key="3">
    <source>
        <dbReference type="Proteomes" id="UP001162164"/>
    </source>
</evidence>
<protein>
    <submittedName>
        <fullName evidence="2">Uncharacterized protein</fullName>
    </submittedName>
</protein>
<reference evidence="2" key="1">
    <citation type="journal article" date="2023" name="Insect Mol. Biol.">
        <title>Genome sequencing provides insights into the evolution of gene families encoding plant cell wall-degrading enzymes in longhorned beetles.</title>
        <authorList>
            <person name="Shin N.R."/>
            <person name="Okamura Y."/>
            <person name="Kirsch R."/>
            <person name="Pauchet Y."/>
        </authorList>
    </citation>
    <scope>NUCLEOTIDE SEQUENCE</scope>
    <source>
        <strain evidence="2">MMC_N1</strain>
    </source>
</reference>
<gene>
    <name evidence="2" type="ORF">NQ317_008544</name>
</gene>
<comment type="caution">
    <text evidence="2">The sequence shown here is derived from an EMBL/GenBank/DDBJ whole genome shotgun (WGS) entry which is preliminary data.</text>
</comment>
<keyword evidence="1" id="KW-0472">Membrane</keyword>
<keyword evidence="3" id="KW-1185">Reference proteome</keyword>
<dbReference type="EMBL" id="JAPWTJ010001423">
    <property type="protein sequence ID" value="KAJ8971868.1"/>
    <property type="molecule type" value="Genomic_DNA"/>
</dbReference>
<organism evidence="2 3">
    <name type="scientific">Molorchus minor</name>
    <dbReference type="NCBI Taxonomy" id="1323400"/>
    <lineage>
        <taxon>Eukaryota</taxon>
        <taxon>Metazoa</taxon>
        <taxon>Ecdysozoa</taxon>
        <taxon>Arthropoda</taxon>
        <taxon>Hexapoda</taxon>
        <taxon>Insecta</taxon>
        <taxon>Pterygota</taxon>
        <taxon>Neoptera</taxon>
        <taxon>Endopterygota</taxon>
        <taxon>Coleoptera</taxon>
        <taxon>Polyphaga</taxon>
        <taxon>Cucujiformia</taxon>
        <taxon>Chrysomeloidea</taxon>
        <taxon>Cerambycidae</taxon>
        <taxon>Lamiinae</taxon>
        <taxon>Monochamini</taxon>
        <taxon>Molorchus</taxon>
    </lineage>
</organism>
<proteinExistence type="predicted"/>
<evidence type="ECO:0000313" key="2">
    <source>
        <dbReference type="EMBL" id="KAJ8971868.1"/>
    </source>
</evidence>